<reference evidence="7 8" key="1">
    <citation type="submission" date="2024-02" db="EMBL/GenBank/DDBJ databases">
        <authorList>
            <person name="Daric V."/>
            <person name="Darras S."/>
        </authorList>
    </citation>
    <scope>NUCLEOTIDE SEQUENCE [LARGE SCALE GENOMIC DNA]</scope>
</reference>
<protein>
    <recommendedName>
        <fullName evidence="6">Ubiquinone biosynthesis protein COQ4 homolog, mitochondrial</fullName>
    </recommendedName>
    <alternativeName>
        <fullName evidence="6">4-hydroxy-3-methoxy-5-polyprenylbenzoate decarboxylase</fullName>
        <ecNumber evidence="6">4.1.1.130</ecNumber>
    </alternativeName>
    <alternativeName>
        <fullName evidence="6">Coenzyme Q biosynthesis protein 4 homolog</fullName>
    </alternativeName>
</protein>
<keyword evidence="4 6" id="KW-0472">Membrane</keyword>
<feature type="binding site" evidence="6">
    <location>
        <position position="146"/>
    </location>
    <ligand>
        <name>Zn(2+)</name>
        <dbReference type="ChEBI" id="CHEBI:29105"/>
    </ligand>
</feature>
<name>A0ABP0H695_CLALP</name>
<evidence type="ECO:0000256" key="5">
    <source>
        <dbReference type="ARBA" id="ARBA00023239"/>
    </source>
</evidence>
<keyword evidence="2 6" id="KW-0999">Mitochondrion inner membrane</keyword>
<keyword evidence="6" id="KW-0862">Zinc</keyword>
<keyword evidence="3 6" id="KW-0496">Mitochondrion</keyword>
<keyword evidence="1 6" id="KW-0831">Ubiquinone biosynthesis</keyword>
<comment type="caution">
    <text evidence="7">The sequence shown here is derived from an EMBL/GenBank/DDBJ whole genome shotgun (WGS) entry which is preliminary data.</text>
</comment>
<evidence type="ECO:0000256" key="4">
    <source>
        <dbReference type="ARBA" id="ARBA00023136"/>
    </source>
</evidence>
<feature type="binding site" evidence="6">
    <location>
        <position position="131"/>
    </location>
    <ligand>
        <name>Zn(2+)</name>
        <dbReference type="ChEBI" id="CHEBI:29105"/>
    </ligand>
</feature>
<dbReference type="Proteomes" id="UP001642483">
    <property type="component" value="Unassembled WGS sequence"/>
</dbReference>
<comment type="similarity">
    <text evidence="6">Belongs to the COQ4 family.</text>
</comment>
<dbReference type="PANTHER" id="PTHR12922">
    <property type="entry name" value="UBIQUINONE BIOSYNTHESIS PROTEIN"/>
    <property type="match status" value="1"/>
</dbReference>
<evidence type="ECO:0000256" key="6">
    <source>
        <dbReference type="HAMAP-Rule" id="MF_03111"/>
    </source>
</evidence>
<dbReference type="EC" id="4.1.1.130" evidence="6"/>
<comment type="subunit">
    <text evidence="6">Component of a multi-subunit COQ enzyme complex.</text>
</comment>
<dbReference type="EMBL" id="CAWYQH010000174">
    <property type="protein sequence ID" value="CAK8698055.1"/>
    <property type="molecule type" value="Genomic_DNA"/>
</dbReference>
<comment type="cofactor">
    <cofactor evidence="6">
        <name>Zn(2+)</name>
        <dbReference type="ChEBI" id="CHEBI:29105"/>
    </cofactor>
</comment>
<gene>
    <name evidence="7" type="ORF">CVLEPA_LOCUS31519</name>
</gene>
<feature type="binding site" evidence="6">
    <location>
        <position position="130"/>
    </location>
    <ligand>
        <name>Zn(2+)</name>
        <dbReference type="ChEBI" id="CHEBI:29105"/>
    </ligand>
</feature>
<sequence length="228" mass="26205">MVSLYPHHIPVTTFQRVLLGIGSSVAALQDPYRHDMVAVCGETTASSALEHMKKKMENNATGTRILKEKPRISSSSVDLKVLRGLPPNTLGRQYVDMLNKYQITPDSRLPVKFVDDPEHAYVLQRYREIHDFNHLLLEQPTNLRGEVAVKWFEAIQTTLPMCWLAAIGGLARLSKKRRKLILQRDLLWVIPAAKEAKFFMNIYFEERLQDDLDDIREELGIQIPKSRN</sequence>
<keyword evidence="6" id="KW-0479">Metal-binding</keyword>
<dbReference type="Pfam" id="PF05019">
    <property type="entry name" value="Coq4"/>
    <property type="match status" value="1"/>
</dbReference>
<dbReference type="HAMAP" id="MF_03111">
    <property type="entry name" value="Coq4"/>
    <property type="match status" value="1"/>
</dbReference>
<comment type="subcellular location">
    <subcellularLocation>
        <location evidence="6">Mitochondrion inner membrane</location>
        <topology evidence="6">Peripheral membrane protein</topology>
        <orientation evidence="6">Matrix side</orientation>
    </subcellularLocation>
</comment>
<dbReference type="InterPro" id="IPR027540">
    <property type="entry name" value="Coq4_euk"/>
</dbReference>
<evidence type="ECO:0000313" key="8">
    <source>
        <dbReference type="Proteomes" id="UP001642483"/>
    </source>
</evidence>
<evidence type="ECO:0000313" key="7">
    <source>
        <dbReference type="EMBL" id="CAK8698055.1"/>
    </source>
</evidence>
<evidence type="ECO:0000256" key="2">
    <source>
        <dbReference type="ARBA" id="ARBA00022792"/>
    </source>
</evidence>
<comment type="function">
    <text evidence="6">Lyase that catalyzes the C1-decarboxylation of 4-hydroxy-3-methoxy-5-(all-trans-polyprenyl)benzoic acid into 2-methoxy-6-(all-trans-polyprenyl)phenol during ubiquinone biosynthesis.</text>
</comment>
<evidence type="ECO:0000256" key="1">
    <source>
        <dbReference type="ARBA" id="ARBA00022688"/>
    </source>
</evidence>
<accession>A0ABP0H695</accession>
<comment type="catalytic activity">
    <reaction evidence="6">
        <text>a 4-hydroxy-3-methoxy-5-(all-trans-polyprenyl)benzoate + H(+) = a 2-methoxy-6-(all-trans-polyprenyl)phenol + CO2</text>
        <dbReference type="Rhea" id="RHEA:81179"/>
        <dbReference type="Rhea" id="RHEA-COMP:9551"/>
        <dbReference type="Rhea" id="RHEA-COMP:10931"/>
        <dbReference type="ChEBI" id="CHEBI:15378"/>
        <dbReference type="ChEBI" id="CHEBI:16526"/>
        <dbReference type="ChEBI" id="CHEBI:62731"/>
        <dbReference type="ChEBI" id="CHEBI:84443"/>
        <dbReference type="EC" id="4.1.1.130"/>
    </reaction>
</comment>
<keyword evidence="5 6" id="KW-0456">Lyase</keyword>
<dbReference type="InterPro" id="IPR007715">
    <property type="entry name" value="Coq4"/>
</dbReference>
<comment type="pathway">
    <text evidence="6">Cofactor biosynthesis; ubiquinone biosynthesis.</text>
</comment>
<proteinExistence type="inferred from homology"/>
<organism evidence="7 8">
    <name type="scientific">Clavelina lepadiformis</name>
    <name type="common">Light-bulb sea squirt</name>
    <name type="synonym">Ascidia lepadiformis</name>
    <dbReference type="NCBI Taxonomy" id="159417"/>
    <lineage>
        <taxon>Eukaryota</taxon>
        <taxon>Metazoa</taxon>
        <taxon>Chordata</taxon>
        <taxon>Tunicata</taxon>
        <taxon>Ascidiacea</taxon>
        <taxon>Aplousobranchia</taxon>
        <taxon>Clavelinidae</taxon>
        <taxon>Clavelina</taxon>
    </lineage>
</organism>
<dbReference type="PANTHER" id="PTHR12922:SF7">
    <property type="entry name" value="UBIQUINONE BIOSYNTHESIS PROTEIN COQ4 HOMOLOG, MITOCHONDRIAL"/>
    <property type="match status" value="1"/>
</dbReference>
<feature type="binding site" evidence="6">
    <location>
        <position position="134"/>
    </location>
    <ligand>
        <name>Zn(2+)</name>
        <dbReference type="ChEBI" id="CHEBI:29105"/>
    </ligand>
</feature>
<evidence type="ECO:0000256" key="3">
    <source>
        <dbReference type="ARBA" id="ARBA00023128"/>
    </source>
</evidence>
<keyword evidence="8" id="KW-1185">Reference proteome</keyword>